<reference evidence="1" key="1">
    <citation type="submission" date="2022-06" db="EMBL/GenBank/DDBJ databases">
        <title>Lutimaribacter sp. EGI FJ00013, a novel bacterium isolated from a salt lake sediment enrichment.</title>
        <authorList>
            <person name="Gao L."/>
            <person name="Fang B.-Z."/>
            <person name="Li W.-J."/>
        </authorList>
    </citation>
    <scope>NUCLEOTIDE SEQUENCE</scope>
    <source>
        <strain evidence="1">EGI FJ00013</strain>
    </source>
</reference>
<accession>A0ACC6A0E7</accession>
<keyword evidence="2" id="KW-1185">Reference proteome</keyword>
<proteinExistence type="predicted"/>
<name>A0ACC6A0E7_9RHOB</name>
<evidence type="ECO:0000313" key="1">
    <source>
        <dbReference type="EMBL" id="MCM2563835.1"/>
    </source>
</evidence>
<dbReference type="Proteomes" id="UP001203036">
    <property type="component" value="Unassembled WGS sequence"/>
</dbReference>
<organism evidence="1 2">
    <name type="scientific">Lutimaribacter degradans</name>
    <dbReference type="NCBI Taxonomy" id="2945989"/>
    <lineage>
        <taxon>Bacteria</taxon>
        <taxon>Pseudomonadati</taxon>
        <taxon>Pseudomonadota</taxon>
        <taxon>Alphaproteobacteria</taxon>
        <taxon>Rhodobacterales</taxon>
        <taxon>Roseobacteraceae</taxon>
        <taxon>Lutimaribacter</taxon>
    </lineage>
</organism>
<protein>
    <submittedName>
        <fullName evidence="1">Cytochrome c</fullName>
    </submittedName>
</protein>
<comment type="caution">
    <text evidence="1">The sequence shown here is derived from an EMBL/GenBank/DDBJ whole genome shotgun (WGS) entry which is preliminary data.</text>
</comment>
<sequence length="132" mass="13697">MNRAIVILGATLAVAACVADRPRSDPGQAVFDSLCAACHGSGGQGDGRVATDLPVPPADLTALAAANGGTFPREAVMAQVYGKLGRYHDSIMPEYGPLFDGATVTVASADGRQVERPRALVELVDYVETLQQ</sequence>
<evidence type="ECO:0000313" key="2">
    <source>
        <dbReference type="Proteomes" id="UP001203036"/>
    </source>
</evidence>
<gene>
    <name evidence="1" type="ORF">M8744_16930</name>
</gene>
<dbReference type="EMBL" id="JAMQGO010000018">
    <property type="protein sequence ID" value="MCM2563835.1"/>
    <property type="molecule type" value="Genomic_DNA"/>
</dbReference>